<dbReference type="InterPro" id="IPR011250">
    <property type="entry name" value="OMP/PagP_B-barrel"/>
</dbReference>
<dbReference type="InterPro" id="IPR036737">
    <property type="entry name" value="OmpA-like_sf"/>
</dbReference>
<dbReference type="RefSeq" id="WP_073316709.1">
    <property type="nucleotide sequence ID" value="NZ_FQWD01000001.1"/>
</dbReference>
<dbReference type="Gene3D" id="2.40.160.20">
    <property type="match status" value="1"/>
</dbReference>
<dbReference type="Pfam" id="PF13505">
    <property type="entry name" value="OMP_b-brl"/>
    <property type="match status" value="1"/>
</dbReference>
<evidence type="ECO:0000313" key="6">
    <source>
        <dbReference type="Proteomes" id="UP000184520"/>
    </source>
</evidence>
<feature type="signal peptide" evidence="3">
    <location>
        <begin position="1"/>
        <end position="22"/>
    </location>
</feature>
<reference evidence="6" key="1">
    <citation type="submission" date="2016-11" db="EMBL/GenBank/DDBJ databases">
        <authorList>
            <person name="Varghese N."/>
            <person name="Submissions S."/>
        </authorList>
    </citation>
    <scope>NUCLEOTIDE SEQUENCE [LARGE SCALE GENOMIC DNA]</scope>
    <source>
        <strain evidence="6">CGMCC 1.8995</strain>
    </source>
</reference>
<dbReference type="Gene3D" id="3.30.1330.60">
    <property type="entry name" value="OmpA-like domain"/>
    <property type="match status" value="1"/>
</dbReference>
<organism evidence="5 6">
    <name type="scientific">Marisediminitalea aggregata</name>
    <dbReference type="NCBI Taxonomy" id="634436"/>
    <lineage>
        <taxon>Bacteria</taxon>
        <taxon>Pseudomonadati</taxon>
        <taxon>Pseudomonadota</taxon>
        <taxon>Gammaproteobacteria</taxon>
        <taxon>Alteromonadales</taxon>
        <taxon>Alteromonadaceae</taxon>
        <taxon>Marisediminitalea</taxon>
    </lineage>
</organism>
<dbReference type="OrthoDB" id="9805832at2"/>
<dbReference type="Proteomes" id="UP000184520">
    <property type="component" value="Unassembled WGS sequence"/>
</dbReference>
<dbReference type="PANTHER" id="PTHR30329:SF20">
    <property type="entry name" value="EXPORTED PROTEIN"/>
    <property type="match status" value="1"/>
</dbReference>
<keyword evidence="2" id="KW-0472">Membrane</keyword>
<dbReference type="SUPFAM" id="SSF56925">
    <property type="entry name" value="OMPA-like"/>
    <property type="match status" value="1"/>
</dbReference>
<evidence type="ECO:0000313" key="5">
    <source>
        <dbReference type="EMBL" id="SHF73862.1"/>
    </source>
</evidence>
<gene>
    <name evidence="5" type="ORF">SAMN05216361_0241</name>
</gene>
<dbReference type="Pfam" id="PF02412">
    <property type="entry name" value="TSP_3"/>
    <property type="match status" value="3"/>
</dbReference>
<dbReference type="AlphaFoldDB" id="A0A1M5E460"/>
<keyword evidence="6" id="KW-1185">Reference proteome</keyword>
<evidence type="ECO:0000256" key="3">
    <source>
        <dbReference type="SAM" id="SignalP"/>
    </source>
</evidence>
<dbReference type="InterPro" id="IPR028974">
    <property type="entry name" value="TSP_type-3_rpt"/>
</dbReference>
<protein>
    <submittedName>
        <fullName evidence="5">OmpA-OmpF porin, OOP family</fullName>
    </submittedName>
</protein>
<feature type="domain" description="OmpA-like" evidence="4">
    <location>
        <begin position="280"/>
        <end position="398"/>
    </location>
</feature>
<feature type="chain" id="PRO_5012906217" evidence="3">
    <location>
        <begin position="23"/>
        <end position="403"/>
    </location>
</feature>
<sequence>MKKTSITLALIAAGLVASPVLAQESKPKNWVGGYGTYYSTDAGKPQPAAQIDDGFGIGAEAGFRFDENWAARISASYLDLDGANGGNGESGPMIGVDAMYFFLDDMFYAFGGLYHQELDDDYQLLGYGLGKQWAVSDKWSIITELAAYRDLSESLYDVSAKLGVSYTFGESTQSTYTAPAPAMAAPADADNDGVIDRLDRCPGTPMGSPVDEMGCDADKDGDGVINSKDQCPNTPAGTAVDGKGCAIEPDTDADGVVDSKDMCPDTPAGDEVHPNGCTIFTEENVSIEVRILFANNSAKIEDTSDPQIVDLAEFLNRYGKTKAVIEGHSSAPGAAAYNKDLSLRRANALKAVLVKEYGIDMSRLTTVGYGEERLLDTANTKEAHHVNRRIEVKVSETISVPKK</sequence>
<dbReference type="InterPro" id="IPR006665">
    <property type="entry name" value="OmpA-like"/>
</dbReference>
<name>A0A1M5E460_9ALTE</name>
<keyword evidence="1 3" id="KW-0732">Signal</keyword>
<dbReference type="Gene3D" id="4.10.1080.10">
    <property type="entry name" value="TSP type-3 repeat"/>
    <property type="match status" value="1"/>
</dbReference>
<dbReference type="Pfam" id="PF00691">
    <property type="entry name" value="OmpA"/>
    <property type="match status" value="1"/>
</dbReference>
<evidence type="ECO:0000259" key="4">
    <source>
        <dbReference type="PROSITE" id="PS51123"/>
    </source>
</evidence>
<dbReference type="InterPro" id="IPR050330">
    <property type="entry name" value="Bact_OuterMem_StrucFunc"/>
</dbReference>
<dbReference type="GO" id="GO:0016020">
    <property type="term" value="C:membrane"/>
    <property type="evidence" value="ECO:0007669"/>
    <property type="project" value="UniProtKB-UniRule"/>
</dbReference>
<dbReference type="SUPFAM" id="SSF103088">
    <property type="entry name" value="OmpA-like"/>
    <property type="match status" value="1"/>
</dbReference>
<dbReference type="EMBL" id="FQWD01000001">
    <property type="protein sequence ID" value="SHF73862.1"/>
    <property type="molecule type" value="Genomic_DNA"/>
</dbReference>
<dbReference type="PROSITE" id="PS51123">
    <property type="entry name" value="OMPA_2"/>
    <property type="match status" value="1"/>
</dbReference>
<dbReference type="PANTHER" id="PTHR30329">
    <property type="entry name" value="STATOR ELEMENT OF FLAGELLAR MOTOR COMPLEX"/>
    <property type="match status" value="1"/>
</dbReference>
<dbReference type="GO" id="GO:0005509">
    <property type="term" value="F:calcium ion binding"/>
    <property type="evidence" value="ECO:0007669"/>
    <property type="project" value="InterPro"/>
</dbReference>
<dbReference type="STRING" id="634436.SAMN05216361_0241"/>
<evidence type="ECO:0000256" key="1">
    <source>
        <dbReference type="ARBA" id="ARBA00022729"/>
    </source>
</evidence>
<dbReference type="InterPro" id="IPR027385">
    <property type="entry name" value="Beta-barrel_OMP"/>
</dbReference>
<dbReference type="CDD" id="cd07185">
    <property type="entry name" value="OmpA_C-like"/>
    <property type="match status" value="1"/>
</dbReference>
<dbReference type="GO" id="GO:0007155">
    <property type="term" value="P:cell adhesion"/>
    <property type="evidence" value="ECO:0007669"/>
    <property type="project" value="InterPro"/>
</dbReference>
<proteinExistence type="predicted"/>
<dbReference type="SUPFAM" id="SSF103647">
    <property type="entry name" value="TSP type-3 repeat"/>
    <property type="match status" value="1"/>
</dbReference>
<dbReference type="InterPro" id="IPR003367">
    <property type="entry name" value="Thrombospondin_3-like_rpt"/>
</dbReference>
<accession>A0A1M5E460</accession>
<evidence type="ECO:0000256" key="2">
    <source>
        <dbReference type="PROSITE-ProRule" id="PRU00473"/>
    </source>
</evidence>